<keyword evidence="3" id="KW-1185">Reference proteome</keyword>
<sequence length="347" mass="41085">MLYKLIYEYFKLNTLSSYCKCEFNARKLISNEVLLEDTLANFIFKDEWYKKLNKKIKHHHFDFSITSIENLSNLYRIHVNRNRVFSYNISSKVFHKSNNEKFIFLISQKNNKYYINTVVYKEENPIFYETLSTSSLENISSSRNSGEYLWNQRVNNLNILYNGYTILKNSLSSNNISSITEIKDTRNSQTQLYKSNIQIHSTLINGEKLIKYARTYALKYNKNYTNFNNSGGDCTNFVSQALNFAGLNQTHNWKPYTASWIMVIPFRDYIVKNNFAIEFQELCPNPIGTIIQFFSPIKERFSHTGIITDMMDDGELLYCCHDYDKLDFPLSETYPIFYKRIRNLQIK</sequence>
<dbReference type="PANTHER" id="PTHR40032">
    <property type="entry name" value="EXPORTED PROTEIN-RELATED"/>
    <property type="match status" value="1"/>
</dbReference>
<dbReference type="EMBL" id="FNJM01000001">
    <property type="protein sequence ID" value="SDO92075.1"/>
    <property type="molecule type" value="Genomic_DNA"/>
</dbReference>
<feature type="domain" description="Putative amidase" evidence="1">
    <location>
        <begin position="206"/>
        <end position="331"/>
    </location>
</feature>
<evidence type="ECO:0000313" key="2">
    <source>
        <dbReference type="EMBL" id="SDO92075.1"/>
    </source>
</evidence>
<organism evidence="2 3">
    <name type="scientific">Clostridium gasigenes</name>
    <dbReference type="NCBI Taxonomy" id="94869"/>
    <lineage>
        <taxon>Bacteria</taxon>
        <taxon>Bacillati</taxon>
        <taxon>Bacillota</taxon>
        <taxon>Clostridia</taxon>
        <taxon>Eubacteriales</taxon>
        <taxon>Clostridiaceae</taxon>
        <taxon>Clostridium</taxon>
    </lineage>
</organism>
<evidence type="ECO:0000313" key="3">
    <source>
        <dbReference type="Proteomes" id="UP000198597"/>
    </source>
</evidence>
<protein>
    <submittedName>
        <fullName evidence="2">Putative amidase domain-containing protein</fullName>
    </submittedName>
</protein>
<gene>
    <name evidence="2" type="ORF">SAMN04488529_101830</name>
</gene>
<dbReference type="InterPro" id="IPR024301">
    <property type="entry name" value="Amidase_6"/>
</dbReference>
<dbReference type="RefSeq" id="WP_175490760.1">
    <property type="nucleotide sequence ID" value="NZ_FNJM01000001.1"/>
</dbReference>
<name>A0A1H0NI36_9CLOT</name>
<dbReference type="PANTHER" id="PTHR40032:SF1">
    <property type="entry name" value="EXPORTED PROTEIN"/>
    <property type="match status" value="1"/>
</dbReference>
<reference evidence="2 3" key="1">
    <citation type="submission" date="2016-10" db="EMBL/GenBank/DDBJ databases">
        <authorList>
            <person name="de Groot N.N."/>
        </authorList>
    </citation>
    <scope>NUCLEOTIDE SEQUENCE [LARGE SCALE GENOMIC DNA]</scope>
    <source>
        <strain evidence="2 3">DSM 12272</strain>
    </source>
</reference>
<dbReference type="STRING" id="94869.SAMN04488529_101830"/>
<accession>A0A1H0NI36</accession>
<dbReference type="Pfam" id="PF12671">
    <property type="entry name" value="Amidase_6"/>
    <property type="match status" value="1"/>
</dbReference>
<evidence type="ECO:0000259" key="1">
    <source>
        <dbReference type="Pfam" id="PF12671"/>
    </source>
</evidence>
<proteinExistence type="predicted"/>
<dbReference type="AlphaFoldDB" id="A0A1H0NI36"/>
<dbReference type="Proteomes" id="UP000198597">
    <property type="component" value="Unassembled WGS sequence"/>
</dbReference>